<dbReference type="EMBL" id="LCRM01000064">
    <property type="protein sequence ID" value="KKW34701.1"/>
    <property type="molecule type" value="Genomic_DNA"/>
</dbReference>
<accession>A0A0G1XUQ8</accession>
<sequence length="614" mass="67537">MPLLGYNPSMHIRRKTLDVASHSGRWIVAPLTRHYRNRYHERHIYPKAIFTLDLLLVGVLFGLAIALVTFFFFNRNAVAKHIDFSSNIAPLEISSGSPSTLVISWQNRSDEDLRDAKLILTYPDHFLLQDLVYFNEHLENRELSLGTIQKDGMGSVKIRGVMFGDIEGTQTFSSKLTFRYGDHNRVGTKETQHVFKPTSSALTIDASIPETLISEQRVRGTLHLTNHGPVDFGRITITPTDSVFDFSIASPRVARTQGGAWIVNGLSSGTSVDLEFQGRTPKEEVETEAEWSFSASFMFDETTYLQGKTTKTFHLIPSPLSLESLIDTPVLTPGDNLSISGTFRNRSDEPLTHLSFFVEGVSPFLAPRDGEGSFYDVKRNRWQVVKAPTTLAPGEEGSFRLSIPIRSSISKSSVSQYETFSASINLGAEFDVSTVDASASIRTNPVTLPISSPITLSSFGRYSTVSGDQIGRGPLPPVVGEETKYWVFWNITGTTNPLKNVEITANLPVPAHAGDKRSVSIGDVAQFDDGHVSWIIDELTPTFAPGSKTVGIAFEIAITPRQEDIGKILTLLDNIHLTATDAFTGAIVQAYGARVTTSLPNDAMARTLDHVEAL</sequence>
<keyword evidence="1" id="KW-1133">Transmembrane helix</keyword>
<evidence type="ECO:0000313" key="3">
    <source>
        <dbReference type="Proteomes" id="UP000034290"/>
    </source>
</evidence>
<feature type="transmembrane region" description="Helical" evidence="1">
    <location>
        <begin position="48"/>
        <end position="73"/>
    </location>
</feature>
<name>A0A0G1XUQ8_9BACT</name>
<evidence type="ECO:0000256" key="1">
    <source>
        <dbReference type="SAM" id="Phobius"/>
    </source>
</evidence>
<organism evidence="2 3">
    <name type="scientific">Candidatus Giovannonibacteria bacterium GW2011_GWA2_53_7</name>
    <dbReference type="NCBI Taxonomy" id="1618650"/>
    <lineage>
        <taxon>Bacteria</taxon>
        <taxon>Candidatus Giovannoniibacteriota</taxon>
    </lineage>
</organism>
<evidence type="ECO:0008006" key="4">
    <source>
        <dbReference type="Google" id="ProtNLM"/>
    </source>
</evidence>
<protein>
    <recommendedName>
        <fullName evidence="4">DUF11 domain-containing protein</fullName>
    </recommendedName>
</protein>
<reference evidence="2 3" key="1">
    <citation type="journal article" date="2015" name="Nature">
        <title>rRNA introns, odd ribosomes, and small enigmatic genomes across a large radiation of phyla.</title>
        <authorList>
            <person name="Brown C.T."/>
            <person name="Hug L.A."/>
            <person name="Thomas B.C."/>
            <person name="Sharon I."/>
            <person name="Castelle C.J."/>
            <person name="Singh A."/>
            <person name="Wilkins M.J."/>
            <person name="Williams K.H."/>
            <person name="Banfield J.F."/>
        </authorList>
    </citation>
    <scope>NUCLEOTIDE SEQUENCE [LARGE SCALE GENOMIC DNA]</scope>
</reference>
<proteinExistence type="predicted"/>
<evidence type="ECO:0000313" key="2">
    <source>
        <dbReference type="EMBL" id="KKW34701.1"/>
    </source>
</evidence>
<dbReference type="AlphaFoldDB" id="A0A0G1XUQ8"/>
<keyword evidence="1" id="KW-0472">Membrane</keyword>
<dbReference type="Proteomes" id="UP000034290">
    <property type="component" value="Unassembled WGS sequence"/>
</dbReference>
<comment type="caution">
    <text evidence="2">The sequence shown here is derived from an EMBL/GenBank/DDBJ whole genome shotgun (WGS) entry which is preliminary data.</text>
</comment>
<gene>
    <name evidence="2" type="ORF">UY81_C0064G0006</name>
</gene>
<keyword evidence="1" id="KW-0812">Transmembrane</keyword>